<organism evidence="2 3">
    <name type="scientific">Parendozoicomonas callyspongiae</name>
    <dbReference type="NCBI Taxonomy" id="2942213"/>
    <lineage>
        <taxon>Bacteria</taxon>
        <taxon>Pseudomonadati</taxon>
        <taxon>Pseudomonadota</taxon>
        <taxon>Gammaproteobacteria</taxon>
        <taxon>Oceanospirillales</taxon>
        <taxon>Endozoicomonadaceae</taxon>
        <taxon>Parendozoicomonas</taxon>
    </lineage>
</organism>
<dbReference type="EMBL" id="JAMFLX010000025">
    <property type="protein sequence ID" value="MCL6271442.1"/>
    <property type="molecule type" value="Genomic_DNA"/>
</dbReference>
<evidence type="ECO:0000256" key="1">
    <source>
        <dbReference type="SAM" id="MobiDB-lite"/>
    </source>
</evidence>
<gene>
    <name evidence="2" type="ORF">M3P05_16090</name>
</gene>
<name>A0ABT0PJ73_9GAMM</name>
<keyword evidence="3" id="KW-1185">Reference proteome</keyword>
<dbReference type="Proteomes" id="UP001203338">
    <property type="component" value="Unassembled WGS sequence"/>
</dbReference>
<evidence type="ECO:0000313" key="2">
    <source>
        <dbReference type="EMBL" id="MCL6271442.1"/>
    </source>
</evidence>
<accession>A0ABT0PJ73</accession>
<dbReference type="RefSeq" id="WP_249701054.1">
    <property type="nucleotide sequence ID" value="NZ_JAMFLX010000025.1"/>
</dbReference>
<evidence type="ECO:0000313" key="3">
    <source>
        <dbReference type="Proteomes" id="UP001203338"/>
    </source>
</evidence>
<comment type="caution">
    <text evidence="2">The sequence shown here is derived from an EMBL/GenBank/DDBJ whole genome shotgun (WGS) entry which is preliminary data.</text>
</comment>
<protein>
    <submittedName>
        <fullName evidence="2">Uncharacterized protein</fullName>
    </submittedName>
</protein>
<proteinExistence type="predicted"/>
<reference evidence="2 3" key="1">
    <citation type="submission" date="2022-05" db="EMBL/GenBank/DDBJ databases">
        <authorList>
            <person name="Park J.-S."/>
        </authorList>
    </citation>
    <scope>NUCLEOTIDE SEQUENCE [LARGE SCALE GENOMIC DNA]</scope>
    <source>
        <strain evidence="2 3">2012CJ34-2</strain>
    </source>
</reference>
<sequence>MSISTLKKAGSGGTAAGKGVPPPLASGIKTAMGGKCLSSPNIIQE</sequence>
<feature type="region of interest" description="Disordered" evidence="1">
    <location>
        <begin position="1"/>
        <end position="31"/>
    </location>
</feature>